<sequence length="678" mass="74571">MSFFSFATARDGASTPASVVHSDRSNTADTMSTLSSLASSSVPPSPARSSSRSSDTTNGNSREVQAAMLGDMHTVTEILLTFLSSQMIEAEAKCRDANPTGDKMYYTLGNSTLQAMKAYLTFQDEDILSALEMLRKATNQANQLRRPASSLTARLAGLVIGSTSTGVGFFKGMTLEQKHAELVYAECLVQKAFLSIMYSGDWLAVVKEALNLRSAMSIFKSLLQYLEAADAEAVEAGAIEDESIDRHFRSGVQYGMGVSSLMLSLLPGKIITFAQMLGYKGDRHHSLKLLYAAGGWTKGSALPAISLDEGGLRRPLIDLTLIMFHLFVSNMSADGVDLHVAENMIMFYLERFPKGVFYLFAHGRLLVCQGRPDLAIESYRKAVEIQQEGYANLRHLVFWEQCLCHLALSDVPATLEIWKELRSSSNWSKATYTVSLAACLAQMGGEANLAEATKLMTQVPGLQQRIAGKSIPVEKFATRKAEKFKKQNGRLLLPGLELAYVFQGIMHAPLGTILTKMLPMVEDALKELGKHSSNPSKYGGGRGYWDDFCLANFLEGVCLRYVAHPDPDSILDPDVVYTISKPDAEKKAFKALRRVIEEGPKIEVDHYLVYHAHFELGRLYACIGEEAKAREHIELVLSGKHLETGPSKRKGKYSFENALLLRAHAAIELMDKAKDAST</sequence>
<dbReference type="EMBL" id="KL198059">
    <property type="protein sequence ID" value="KDQ11354.1"/>
    <property type="molecule type" value="Genomic_DNA"/>
</dbReference>
<organism evidence="2 3">
    <name type="scientific">Botryobasidium botryosum (strain FD-172 SS1)</name>
    <dbReference type="NCBI Taxonomy" id="930990"/>
    <lineage>
        <taxon>Eukaryota</taxon>
        <taxon>Fungi</taxon>
        <taxon>Dikarya</taxon>
        <taxon>Basidiomycota</taxon>
        <taxon>Agaricomycotina</taxon>
        <taxon>Agaricomycetes</taxon>
        <taxon>Cantharellales</taxon>
        <taxon>Botryobasidiaceae</taxon>
        <taxon>Botryobasidium</taxon>
    </lineage>
</organism>
<dbReference type="PANTHER" id="PTHR31859:SF1">
    <property type="entry name" value="TETRATRICOPEPTIDE REPEAT PROTEIN 39C"/>
    <property type="match status" value="1"/>
</dbReference>
<reference evidence="3" key="1">
    <citation type="journal article" date="2014" name="Proc. Natl. Acad. Sci. U.S.A.">
        <title>Extensive sampling of basidiomycete genomes demonstrates inadequacy of the white-rot/brown-rot paradigm for wood decay fungi.</title>
        <authorList>
            <person name="Riley R."/>
            <person name="Salamov A.A."/>
            <person name="Brown D.W."/>
            <person name="Nagy L.G."/>
            <person name="Floudas D."/>
            <person name="Held B.W."/>
            <person name="Levasseur A."/>
            <person name="Lombard V."/>
            <person name="Morin E."/>
            <person name="Otillar R."/>
            <person name="Lindquist E.A."/>
            <person name="Sun H."/>
            <person name="LaButti K.M."/>
            <person name="Schmutz J."/>
            <person name="Jabbour D."/>
            <person name="Luo H."/>
            <person name="Baker S.E."/>
            <person name="Pisabarro A.G."/>
            <person name="Walton J.D."/>
            <person name="Blanchette R.A."/>
            <person name="Henrissat B."/>
            <person name="Martin F."/>
            <person name="Cullen D."/>
            <person name="Hibbett D.S."/>
            <person name="Grigoriev I.V."/>
        </authorList>
    </citation>
    <scope>NUCLEOTIDE SEQUENCE [LARGE SCALE GENOMIC DNA]</scope>
    <source>
        <strain evidence="3">FD-172 SS1</strain>
    </source>
</reference>
<dbReference type="AlphaFoldDB" id="A0A067M750"/>
<dbReference type="GO" id="GO:0005741">
    <property type="term" value="C:mitochondrial outer membrane"/>
    <property type="evidence" value="ECO:0007669"/>
    <property type="project" value="TreeGrafter"/>
</dbReference>
<feature type="compositionally biased region" description="Low complexity" evidence="1">
    <location>
        <begin position="32"/>
        <end position="54"/>
    </location>
</feature>
<dbReference type="SUPFAM" id="SSF48452">
    <property type="entry name" value="TPR-like"/>
    <property type="match status" value="1"/>
</dbReference>
<dbReference type="PANTHER" id="PTHR31859">
    <property type="entry name" value="TETRATRICOPEPTIDE REPEAT PROTEIN 39 FAMILY MEMBER"/>
    <property type="match status" value="1"/>
</dbReference>
<dbReference type="InterPro" id="IPR019412">
    <property type="entry name" value="IML2/TPR_39"/>
</dbReference>
<proteinExistence type="predicted"/>
<evidence type="ECO:0000256" key="1">
    <source>
        <dbReference type="SAM" id="MobiDB-lite"/>
    </source>
</evidence>
<accession>A0A067M750</accession>
<dbReference type="HOGENOM" id="CLU_010086_2_1_1"/>
<dbReference type="Gene3D" id="1.25.40.10">
    <property type="entry name" value="Tetratricopeptide repeat domain"/>
    <property type="match status" value="1"/>
</dbReference>
<dbReference type="InParanoid" id="A0A067M750"/>
<protein>
    <recommendedName>
        <fullName evidence="4">Tetratricopeptide repeat protein 39B</fullName>
    </recommendedName>
</protein>
<dbReference type="GO" id="GO:0005634">
    <property type="term" value="C:nucleus"/>
    <property type="evidence" value="ECO:0007669"/>
    <property type="project" value="TreeGrafter"/>
</dbReference>
<evidence type="ECO:0000313" key="2">
    <source>
        <dbReference type="EMBL" id="KDQ11354.1"/>
    </source>
</evidence>
<evidence type="ECO:0008006" key="4">
    <source>
        <dbReference type="Google" id="ProtNLM"/>
    </source>
</evidence>
<evidence type="ECO:0000313" key="3">
    <source>
        <dbReference type="Proteomes" id="UP000027195"/>
    </source>
</evidence>
<feature type="region of interest" description="Disordered" evidence="1">
    <location>
        <begin position="15"/>
        <end position="59"/>
    </location>
</feature>
<dbReference type="OrthoDB" id="43460at2759"/>
<dbReference type="Pfam" id="PF10300">
    <property type="entry name" value="Iml2-TPR_39"/>
    <property type="match status" value="1"/>
</dbReference>
<name>A0A067M750_BOTB1</name>
<dbReference type="Proteomes" id="UP000027195">
    <property type="component" value="Unassembled WGS sequence"/>
</dbReference>
<dbReference type="InterPro" id="IPR011990">
    <property type="entry name" value="TPR-like_helical_dom_sf"/>
</dbReference>
<keyword evidence="3" id="KW-1185">Reference proteome</keyword>
<dbReference type="GO" id="GO:0005829">
    <property type="term" value="C:cytosol"/>
    <property type="evidence" value="ECO:0007669"/>
    <property type="project" value="TreeGrafter"/>
</dbReference>
<gene>
    <name evidence="2" type="ORF">BOTBODRAFT_35437</name>
</gene>